<protein>
    <submittedName>
        <fullName evidence="1">Uncharacterized protein</fullName>
    </submittedName>
</protein>
<evidence type="ECO:0000313" key="2">
    <source>
        <dbReference type="Proteomes" id="UP000502345"/>
    </source>
</evidence>
<dbReference type="EMBL" id="CP050126">
    <property type="protein sequence ID" value="QIP43967.1"/>
    <property type="molecule type" value="Genomic_DNA"/>
</dbReference>
<dbReference type="AlphaFoldDB" id="A0A6G9D407"/>
<geneLocation type="plasmid" evidence="1 2">
    <name>plas2</name>
</geneLocation>
<gene>
    <name evidence="1" type="ORF">G9444_6724</name>
</gene>
<accession>A0A6G9D407</accession>
<organism evidence="1 2">
    <name type="scientific">Rhodococcus erythropolis</name>
    <name type="common">Arthrobacter picolinophilus</name>
    <dbReference type="NCBI Taxonomy" id="1833"/>
    <lineage>
        <taxon>Bacteria</taxon>
        <taxon>Bacillati</taxon>
        <taxon>Actinomycetota</taxon>
        <taxon>Actinomycetes</taxon>
        <taxon>Mycobacteriales</taxon>
        <taxon>Nocardiaceae</taxon>
        <taxon>Rhodococcus</taxon>
        <taxon>Rhodococcus erythropolis group</taxon>
    </lineage>
</organism>
<evidence type="ECO:0000313" key="1">
    <source>
        <dbReference type="EMBL" id="QIP43967.1"/>
    </source>
</evidence>
<proteinExistence type="predicted"/>
<sequence length="66" mass="7079">MVVRFVGEGVASFCLAGRFVDLDDAWLQPAHASGFTAAVSEFDGDVWVFVPEVSPWVVVGHVGSVR</sequence>
<keyword evidence="1" id="KW-0614">Plasmid</keyword>
<name>A0A6G9D407_RHOER</name>
<reference evidence="1 2" key="1">
    <citation type="submission" date="2020-03" db="EMBL/GenBank/DDBJ databases">
        <title>Screen low temperature-resistant strains for efficient degradation of petroleum hydrocarbons under the low temperature.</title>
        <authorList>
            <person name="Wang Y."/>
            <person name="Chen J."/>
        </authorList>
    </citation>
    <scope>NUCLEOTIDE SEQUENCE [LARGE SCALE GENOMIC DNA]</scope>
    <source>
        <strain evidence="1 2">KB1</strain>
        <plasmid evidence="1 2">plas2</plasmid>
    </source>
</reference>
<dbReference type="Proteomes" id="UP000502345">
    <property type="component" value="Plasmid plas2"/>
</dbReference>